<sequence length="244" mass="27417">MPSAPRAHSSVISGQRPVSIEGDIDAVTLRTILAIIASEITGLAVSIILMPLVLKLLAACFAVPLQRFTPEKLAEEDEEDLPRASFYLENGQQLQIISGPSHIIRPFFRHYKHLKRQRWNELVQIAVVIVFGVNFPLGSSFPLYACPPFQCMWTGYTLYVTIALYISRYMHGELWLTTEERIAEALVHAEEHPGPMRILFKVAEDCVLQVDLSRTVHNSFGLAKEHAFRIFELQAVSETPTACS</sequence>
<keyword evidence="1" id="KW-0812">Transmembrane</keyword>
<feature type="transmembrane region" description="Helical" evidence="1">
    <location>
        <begin position="40"/>
        <end position="63"/>
    </location>
</feature>
<dbReference type="EMBL" id="BCLY01000012">
    <property type="protein sequence ID" value="GAQ09188.1"/>
    <property type="molecule type" value="Genomic_DNA"/>
</dbReference>
<keyword evidence="1" id="KW-0472">Membrane</keyword>
<organism evidence="2 3">
    <name type="scientific">Aspergillus lentulus</name>
    <dbReference type="NCBI Taxonomy" id="293939"/>
    <lineage>
        <taxon>Eukaryota</taxon>
        <taxon>Fungi</taxon>
        <taxon>Dikarya</taxon>
        <taxon>Ascomycota</taxon>
        <taxon>Pezizomycotina</taxon>
        <taxon>Eurotiomycetes</taxon>
        <taxon>Eurotiomycetidae</taxon>
        <taxon>Eurotiales</taxon>
        <taxon>Aspergillaceae</taxon>
        <taxon>Aspergillus</taxon>
        <taxon>Aspergillus subgen. Fumigati</taxon>
    </lineage>
</organism>
<proteinExistence type="predicted"/>
<feature type="transmembrane region" description="Helical" evidence="1">
    <location>
        <begin position="122"/>
        <end position="141"/>
    </location>
</feature>
<name>A0AAN4TCQ9_ASPLE</name>
<reference evidence="2 3" key="1">
    <citation type="submission" date="2015-11" db="EMBL/GenBank/DDBJ databases">
        <title>Aspergillus lentulus strain IFM 54703T.</title>
        <authorList>
            <person name="Kusuya Y."/>
            <person name="Sakai K."/>
            <person name="Kamei K."/>
            <person name="Takahashi H."/>
            <person name="Yaguchi T."/>
        </authorList>
    </citation>
    <scope>NUCLEOTIDE SEQUENCE [LARGE SCALE GENOMIC DNA]</scope>
    <source>
        <strain evidence="2 3">IFM 54703</strain>
    </source>
</reference>
<accession>A0AAN4TCQ9</accession>
<evidence type="ECO:0000313" key="3">
    <source>
        <dbReference type="Proteomes" id="UP000051487"/>
    </source>
</evidence>
<evidence type="ECO:0000256" key="1">
    <source>
        <dbReference type="SAM" id="Phobius"/>
    </source>
</evidence>
<protein>
    <submittedName>
        <fullName evidence="2">Uncharacterized protein</fullName>
    </submittedName>
</protein>
<gene>
    <name evidence="2" type="ORF">ALT_6509</name>
</gene>
<dbReference type="AlphaFoldDB" id="A0AAN4TCQ9"/>
<dbReference type="Proteomes" id="UP000051487">
    <property type="component" value="Unassembled WGS sequence"/>
</dbReference>
<feature type="transmembrane region" description="Helical" evidence="1">
    <location>
        <begin position="147"/>
        <end position="166"/>
    </location>
</feature>
<comment type="caution">
    <text evidence="2">The sequence shown here is derived from an EMBL/GenBank/DDBJ whole genome shotgun (WGS) entry which is preliminary data.</text>
</comment>
<evidence type="ECO:0000313" key="2">
    <source>
        <dbReference type="EMBL" id="GAQ09188.1"/>
    </source>
</evidence>
<keyword evidence="1" id="KW-1133">Transmembrane helix</keyword>